<evidence type="ECO:0000313" key="11">
    <source>
        <dbReference type="EMBL" id="TYG71864.1"/>
    </source>
</evidence>
<evidence type="ECO:0000256" key="1">
    <source>
        <dbReference type="ARBA" id="ARBA00001946"/>
    </source>
</evidence>
<keyword evidence="12" id="KW-1185">Reference proteome</keyword>
<dbReference type="InterPro" id="IPR044814">
    <property type="entry name" value="Terpene_cyclase_plant_C1"/>
</dbReference>
<dbReference type="InterPro" id="IPR005630">
    <property type="entry name" value="Terpene_synthase_metal-bd"/>
</dbReference>
<dbReference type="GO" id="GO:0000287">
    <property type="term" value="F:magnesium ion binding"/>
    <property type="evidence" value="ECO:0007669"/>
    <property type="project" value="InterPro"/>
</dbReference>
<sequence>MAPYEALYGRKCRTPLCWTELGERQILGPELVSETKNTVKVIRDCLKAASDQQKSYANLKRKDIEFLVGDQVFLKDIDAETEQRHQQLEGGVRKMIVAPMANSTQKLTFIDSVQRLGVSYRFTKEIEDELENIYHNNNDAENDLYTTSLRFRLLREHGFNVSCEVFNKFKDEQGDFKSSLTSDVRGLLDLYEASYLRVHGEDILDEAISFTTDHLTLAVATLEYPLSEHVSHALKKSIRRGLPRIEARHYLSVYQDIESHNTALLEFAKIDFNMLQLLHRKELSEICRWWKDLDFKRKLPYMIQLAQAFLMEAKWTLQNHKPSFEEFKATALQTTGYAMLAITALVGMGDIVTPETFTWAANNPKIIQASTIICRFMDDVAEHKFKQRREDDFSGIECYMEEYGVMVQEAYNVFYKHIESAWKDVNKGFLKPTKMPIEVLNRILNLARVMNVLYSEGDGYTYVGKATKGIISILLIEPVTL</sequence>
<proteinExistence type="inferred from homology"/>
<dbReference type="InterPro" id="IPR050148">
    <property type="entry name" value="Terpene_synthase-like"/>
</dbReference>
<evidence type="ECO:0000256" key="5">
    <source>
        <dbReference type="ARBA" id="ARBA00013103"/>
    </source>
</evidence>
<comment type="cofactor">
    <cofactor evidence="1">
        <name>Mg(2+)</name>
        <dbReference type="ChEBI" id="CHEBI:18420"/>
    </cofactor>
</comment>
<keyword evidence="8" id="KW-0456">Lyase</keyword>
<evidence type="ECO:0000256" key="3">
    <source>
        <dbReference type="ARBA" id="ARBA00004721"/>
    </source>
</evidence>
<dbReference type="InterPro" id="IPR036965">
    <property type="entry name" value="Terpene_synth_N_sf"/>
</dbReference>
<evidence type="ECO:0000259" key="9">
    <source>
        <dbReference type="Pfam" id="PF01397"/>
    </source>
</evidence>
<comment type="function">
    <text evidence="2">Responsible for the cyclization of trans,trans-farnesyl diphosphate (FPP) to (+)-delta cadinene.</text>
</comment>
<dbReference type="Proteomes" id="UP000323506">
    <property type="component" value="Chromosome D05"/>
</dbReference>
<protein>
    <recommendedName>
        <fullName evidence="5">(+)-delta-cadinene synthase</fullName>
        <ecNumber evidence="5">4.2.3.13</ecNumber>
    </recommendedName>
</protein>
<dbReference type="Pfam" id="PF01397">
    <property type="entry name" value="Terpene_synth"/>
    <property type="match status" value="1"/>
</dbReference>
<keyword evidence="7" id="KW-0460">Magnesium</keyword>
<dbReference type="FunFam" id="1.50.10.130:FF:000001">
    <property type="entry name" value="Isoprene synthase, chloroplastic"/>
    <property type="match status" value="1"/>
</dbReference>
<dbReference type="GO" id="GO:0016102">
    <property type="term" value="P:diterpenoid biosynthetic process"/>
    <property type="evidence" value="ECO:0007669"/>
    <property type="project" value="InterPro"/>
</dbReference>
<dbReference type="PANTHER" id="PTHR31225">
    <property type="entry name" value="OS04G0344100 PROTEIN-RELATED"/>
    <property type="match status" value="1"/>
</dbReference>
<organism evidence="11 12">
    <name type="scientific">Gossypium darwinii</name>
    <name type="common">Darwin's cotton</name>
    <name type="synonym">Gossypium barbadense var. darwinii</name>
    <dbReference type="NCBI Taxonomy" id="34276"/>
    <lineage>
        <taxon>Eukaryota</taxon>
        <taxon>Viridiplantae</taxon>
        <taxon>Streptophyta</taxon>
        <taxon>Embryophyta</taxon>
        <taxon>Tracheophyta</taxon>
        <taxon>Spermatophyta</taxon>
        <taxon>Magnoliopsida</taxon>
        <taxon>eudicotyledons</taxon>
        <taxon>Gunneridae</taxon>
        <taxon>Pentapetalae</taxon>
        <taxon>rosids</taxon>
        <taxon>malvids</taxon>
        <taxon>Malvales</taxon>
        <taxon>Malvaceae</taxon>
        <taxon>Malvoideae</taxon>
        <taxon>Gossypium</taxon>
    </lineage>
</organism>
<dbReference type="AlphaFoldDB" id="A0A5D2CRC5"/>
<dbReference type="SUPFAM" id="SSF48576">
    <property type="entry name" value="Terpenoid synthases"/>
    <property type="match status" value="1"/>
</dbReference>
<comment type="similarity">
    <text evidence="4">Belongs to the terpene synthase family.</text>
</comment>
<dbReference type="InterPro" id="IPR008949">
    <property type="entry name" value="Isoprenoid_synthase_dom_sf"/>
</dbReference>
<dbReference type="CDD" id="cd00684">
    <property type="entry name" value="Terpene_cyclase_plant_C1"/>
    <property type="match status" value="1"/>
</dbReference>
<comment type="pathway">
    <text evidence="3">Secondary metabolite biosynthesis; terpenoid biosynthesis.</text>
</comment>
<dbReference type="GO" id="GO:0047461">
    <property type="term" value="F:(+)-delta-cadinene synthase activity"/>
    <property type="evidence" value="ECO:0007669"/>
    <property type="project" value="UniProtKB-EC"/>
</dbReference>
<evidence type="ECO:0000256" key="4">
    <source>
        <dbReference type="ARBA" id="ARBA00006333"/>
    </source>
</evidence>
<dbReference type="EC" id="4.2.3.13" evidence="5"/>
<evidence type="ECO:0000256" key="7">
    <source>
        <dbReference type="ARBA" id="ARBA00022842"/>
    </source>
</evidence>
<dbReference type="Pfam" id="PF03936">
    <property type="entry name" value="Terpene_synth_C"/>
    <property type="match status" value="1"/>
</dbReference>
<dbReference type="PANTHER" id="PTHR31225:SF215">
    <property type="entry name" value="(+)-DELTA-CADINENE SYNTHASE"/>
    <property type="match status" value="1"/>
</dbReference>
<name>A0A5D2CRC5_GOSDA</name>
<evidence type="ECO:0000256" key="6">
    <source>
        <dbReference type="ARBA" id="ARBA00022723"/>
    </source>
</evidence>
<accession>A0A5D2CRC5</accession>
<reference evidence="11 12" key="1">
    <citation type="submission" date="2019-06" db="EMBL/GenBank/DDBJ databases">
        <title>WGS assembly of Gossypium darwinii.</title>
        <authorList>
            <person name="Chen Z.J."/>
            <person name="Sreedasyam A."/>
            <person name="Ando A."/>
            <person name="Song Q."/>
            <person name="De L."/>
            <person name="Hulse-Kemp A."/>
            <person name="Ding M."/>
            <person name="Ye W."/>
            <person name="Kirkbride R."/>
            <person name="Jenkins J."/>
            <person name="Plott C."/>
            <person name="Lovell J."/>
            <person name="Lin Y.-M."/>
            <person name="Vaughn R."/>
            <person name="Liu B."/>
            <person name="Li W."/>
            <person name="Simpson S."/>
            <person name="Scheffler B."/>
            <person name="Saski C."/>
            <person name="Grover C."/>
            <person name="Hu G."/>
            <person name="Conover J."/>
            <person name="Carlson J."/>
            <person name="Shu S."/>
            <person name="Boston L."/>
            <person name="Williams M."/>
            <person name="Peterson D."/>
            <person name="Mcgee K."/>
            <person name="Jones D."/>
            <person name="Wendel J."/>
            <person name="Stelly D."/>
            <person name="Grimwood J."/>
            <person name="Schmutz J."/>
        </authorList>
    </citation>
    <scope>NUCLEOTIDE SEQUENCE [LARGE SCALE GENOMIC DNA]</scope>
    <source>
        <strain evidence="11">1808015.09</strain>
    </source>
</reference>
<dbReference type="SUPFAM" id="SSF48239">
    <property type="entry name" value="Terpenoid cyclases/Protein prenyltransferases"/>
    <property type="match status" value="1"/>
</dbReference>
<keyword evidence="6" id="KW-0479">Metal-binding</keyword>
<evidence type="ECO:0000256" key="2">
    <source>
        <dbReference type="ARBA" id="ARBA00002383"/>
    </source>
</evidence>
<gene>
    <name evidence="11" type="ORF">ES288_D05G433400v1</name>
</gene>
<feature type="domain" description="Terpene synthase metal-binding" evidence="10">
    <location>
        <begin position="302"/>
        <end position="424"/>
    </location>
</feature>
<dbReference type="Gene3D" id="1.50.10.130">
    <property type="entry name" value="Terpene synthase, N-terminal domain"/>
    <property type="match status" value="1"/>
</dbReference>
<evidence type="ECO:0000313" key="12">
    <source>
        <dbReference type="Proteomes" id="UP000323506"/>
    </source>
</evidence>
<dbReference type="InterPro" id="IPR001906">
    <property type="entry name" value="Terpene_synth_N"/>
</dbReference>
<feature type="domain" description="Terpene synthase N-terminal" evidence="9">
    <location>
        <begin position="78"/>
        <end position="234"/>
    </location>
</feature>
<dbReference type="Gene3D" id="1.10.600.10">
    <property type="entry name" value="Farnesyl Diphosphate Synthase"/>
    <property type="match status" value="2"/>
</dbReference>
<dbReference type="InterPro" id="IPR008930">
    <property type="entry name" value="Terpenoid_cyclase/PrenylTrfase"/>
</dbReference>
<evidence type="ECO:0000259" key="10">
    <source>
        <dbReference type="Pfam" id="PF03936"/>
    </source>
</evidence>
<dbReference type="EMBL" id="CM017705">
    <property type="protein sequence ID" value="TYG71864.1"/>
    <property type="molecule type" value="Genomic_DNA"/>
</dbReference>
<evidence type="ECO:0000256" key="8">
    <source>
        <dbReference type="ARBA" id="ARBA00023239"/>
    </source>
</evidence>